<dbReference type="Pfam" id="PF16516">
    <property type="entry name" value="CC2-LZ"/>
    <property type="match status" value="1"/>
</dbReference>
<dbReference type="Proteomes" id="UP001153712">
    <property type="component" value="Chromosome 13"/>
</dbReference>
<feature type="coiled-coil region" evidence="2">
    <location>
        <begin position="372"/>
        <end position="420"/>
    </location>
</feature>
<dbReference type="GO" id="GO:0070530">
    <property type="term" value="F:K63-linked polyubiquitin modification-dependent protein binding"/>
    <property type="evidence" value="ECO:0007669"/>
    <property type="project" value="TreeGrafter"/>
</dbReference>
<dbReference type="InterPro" id="IPR032419">
    <property type="entry name" value="CC2-LZ_dom"/>
</dbReference>
<dbReference type="EMBL" id="OU900106">
    <property type="protein sequence ID" value="CAG9857110.1"/>
    <property type="molecule type" value="Genomic_DNA"/>
</dbReference>
<evidence type="ECO:0000313" key="7">
    <source>
        <dbReference type="Proteomes" id="UP001153712"/>
    </source>
</evidence>
<feature type="domain" description="NF-kappa-B essential modulator NEMO N-terminal" evidence="4">
    <location>
        <begin position="118"/>
        <end position="180"/>
    </location>
</feature>
<feature type="domain" description="NF-kappa-B essential modulator NEMO CC2-LZ" evidence="5">
    <location>
        <begin position="354"/>
        <end position="411"/>
    </location>
</feature>
<evidence type="ECO:0000256" key="2">
    <source>
        <dbReference type="SAM" id="Coils"/>
    </source>
</evidence>
<gene>
    <name evidence="6" type="ORF">PHYEVI_LOCUS3521</name>
</gene>
<keyword evidence="1 2" id="KW-0175">Coiled coil</keyword>
<dbReference type="OrthoDB" id="6343844at2759"/>
<feature type="region of interest" description="Disordered" evidence="3">
    <location>
        <begin position="1"/>
        <end position="22"/>
    </location>
</feature>
<dbReference type="Gene3D" id="1.20.5.390">
    <property type="entry name" value="L1 transposable element, trimerization domain"/>
    <property type="match status" value="1"/>
</dbReference>
<sequence length="471" mass="54249">MAFATAFKMPQEPRPLPSLDDDDESFVVLCSNARDSQASDSFSADVPDASVISEAKQLIKQELEALDMESMRCGVNATNQSNEIEETIKKMPPTNKAPESMKAMFSITSLTSDMSSDEIERKLSQLVEENVHLKDTILQNNMALKSQYDKILFWYEDVQKVHRTLKDKLIEAKRVIDALKSDKDSLKRELTEMKRIKDDMTKDVARSRTEGKDPKRNEDDMKNLQLEVANAKIRELEETLEKLEIGGRKSEDNLTSEIEKLRAENEKSLKEIREIRENSTKLTEELRLSKENESKLEQQVIAKTRKEEQLTGQLARAEEKAEHVEVLRAQLAYIQTKLTESECERAQAQAEAVDRSRKEPIDDETCALKVQLDVYKADFDEERRAREAIKAEKDRLEEDLLNLQRRNQQLQEEIEILRNHGDFEPVGASREARPPSNEGTMRCPKCAIKFTDVPQLERHVYRCIELDDHLP</sequence>
<dbReference type="Pfam" id="PF11577">
    <property type="entry name" value="NEMO"/>
    <property type="match status" value="1"/>
</dbReference>
<evidence type="ECO:0000259" key="4">
    <source>
        <dbReference type="Pfam" id="PF11577"/>
    </source>
</evidence>
<reference evidence="6" key="1">
    <citation type="submission" date="2022-01" db="EMBL/GenBank/DDBJ databases">
        <authorList>
            <person name="King R."/>
        </authorList>
    </citation>
    <scope>NUCLEOTIDE SEQUENCE</scope>
</reference>
<dbReference type="InterPro" id="IPR051301">
    <property type="entry name" value="Optineurin/NFkB_EssMod"/>
</dbReference>
<evidence type="ECO:0000313" key="6">
    <source>
        <dbReference type="EMBL" id="CAG9857110.1"/>
    </source>
</evidence>
<evidence type="ECO:0000256" key="3">
    <source>
        <dbReference type="SAM" id="MobiDB-lite"/>
    </source>
</evidence>
<evidence type="ECO:0000256" key="1">
    <source>
        <dbReference type="ARBA" id="ARBA00023054"/>
    </source>
</evidence>
<dbReference type="GO" id="GO:0043122">
    <property type="term" value="P:regulation of canonical NF-kappaB signal transduction"/>
    <property type="evidence" value="ECO:0007669"/>
    <property type="project" value="TreeGrafter"/>
</dbReference>
<dbReference type="PANTHER" id="PTHR31553">
    <property type="entry name" value="NF-KAPPA-B ESSENTIAL MODULATOR"/>
    <property type="match status" value="1"/>
</dbReference>
<evidence type="ECO:0000259" key="5">
    <source>
        <dbReference type="Pfam" id="PF16516"/>
    </source>
</evidence>
<dbReference type="PANTHER" id="PTHR31553:SF1">
    <property type="entry name" value="NF-KAPPA-B ESSENTIAL MODULATOR"/>
    <property type="match status" value="1"/>
</dbReference>
<dbReference type="AlphaFoldDB" id="A0A9N9TJL8"/>
<dbReference type="InterPro" id="IPR021063">
    <property type="entry name" value="NEMO_N"/>
</dbReference>
<keyword evidence="7" id="KW-1185">Reference proteome</keyword>
<organism evidence="6 7">
    <name type="scientific">Phyllotreta striolata</name>
    <name type="common">Striped flea beetle</name>
    <name type="synonym">Crioceris striolata</name>
    <dbReference type="NCBI Taxonomy" id="444603"/>
    <lineage>
        <taxon>Eukaryota</taxon>
        <taxon>Metazoa</taxon>
        <taxon>Ecdysozoa</taxon>
        <taxon>Arthropoda</taxon>
        <taxon>Hexapoda</taxon>
        <taxon>Insecta</taxon>
        <taxon>Pterygota</taxon>
        <taxon>Neoptera</taxon>
        <taxon>Endopterygota</taxon>
        <taxon>Coleoptera</taxon>
        <taxon>Polyphaga</taxon>
        <taxon>Cucujiformia</taxon>
        <taxon>Chrysomeloidea</taxon>
        <taxon>Chrysomelidae</taxon>
        <taxon>Galerucinae</taxon>
        <taxon>Alticini</taxon>
        <taxon>Phyllotreta</taxon>
    </lineage>
</organism>
<dbReference type="GO" id="GO:0005737">
    <property type="term" value="C:cytoplasm"/>
    <property type="evidence" value="ECO:0007669"/>
    <property type="project" value="TreeGrafter"/>
</dbReference>
<dbReference type="Gene3D" id="1.20.5.990">
    <property type="entry name" value="Nemo cc2-lz domain - 1d5 darpin complex"/>
    <property type="match status" value="1"/>
</dbReference>
<dbReference type="GO" id="GO:0005634">
    <property type="term" value="C:nucleus"/>
    <property type="evidence" value="ECO:0007669"/>
    <property type="project" value="TreeGrafter"/>
</dbReference>
<protein>
    <recommendedName>
        <fullName evidence="8">Optineurin</fullName>
    </recommendedName>
</protein>
<proteinExistence type="predicted"/>
<accession>A0A9N9TJL8</accession>
<feature type="region of interest" description="Disordered" evidence="3">
    <location>
        <begin position="200"/>
        <end position="222"/>
    </location>
</feature>
<name>A0A9N9TJL8_PHYSR</name>
<evidence type="ECO:0008006" key="8">
    <source>
        <dbReference type="Google" id="ProtNLM"/>
    </source>
</evidence>